<dbReference type="Pfam" id="PF02407">
    <property type="entry name" value="Viral_Rep"/>
    <property type="match status" value="1"/>
</dbReference>
<evidence type="ECO:0000256" key="12">
    <source>
        <dbReference type="ARBA" id="ARBA00023125"/>
    </source>
</evidence>
<keyword evidence="8" id="KW-0547">Nucleotide-binding</keyword>
<accession>A0A6M3YPA3</accession>
<dbReference type="GO" id="GO:0006260">
    <property type="term" value="P:DNA replication"/>
    <property type="evidence" value="ECO:0007669"/>
    <property type="project" value="UniProtKB-KW"/>
</dbReference>
<comment type="subcellular location">
    <subcellularLocation>
        <location evidence="1">Host nucleus</location>
    </subcellularLocation>
</comment>
<keyword evidence="2" id="KW-1048">Host nucleus</keyword>
<evidence type="ECO:0000256" key="3">
    <source>
        <dbReference type="ARBA" id="ARBA00022679"/>
    </source>
</evidence>
<evidence type="ECO:0000313" key="14">
    <source>
        <dbReference type="EMBL" id="QJI53675.1"/>
    </source>
</evidence>
<dbReference type="PROSITE" id="PS52020">
    <property type="entry name" value="CRESS_DNA_REP"/>
    <property type="match status" value="1"/>
</dbReference>
<dbReference type="InterPro" id="IPR049912">
    <property type="entry name" value="CRESS_DNA_REP"/>
</dbReference>
<feature type="domain" description="CRESS-DNA virus Rep endonuclease" evidence="13">
    <location>
        <begin position="2"/>
        <end position="115"/>
    </location>
</feature>
<keyword evidence="4" id="KW-0548">Nucleotidyltransferase</keyword>
<evidence type="ECO:0000256" key="7">
    <source>
        <dbReference type="ARBA" id="ARBA00022723"/>
    </source>
</evidence>
<keyword evidence="5" id="KW-0235">DNA replication</keyword>
<keyword evidence="6" id="KW-0540">Nuclease</keyword>
<dbReference type="GO" id="GO:0042025">
    <property type="term" value="C:host cell nucleus"/>
    <property type="evidence" value="ECO:0007669"/>
    <property type="project" value="UniProtKB-SubCell"/>
</dbReference>
<evidence type="ECO:0000256" key="10">
    <source>
        <dbReference type="ARBA" id="ARBA00022801"/>
    </source>
</evidence>
<keyword evidence="9" id="KW-0255">Endonuclease</keyword>
<keyword evidence="11" id="KW-0190">Covalent protein-DNA linkage</keyword>
<reference evidence="14" key="1">
    <citation type="submission" date="2020-01" db="EMBL/GenBank/DDBJ databases">
        <title>Novel CRESS-DNA virus.</title>
        <authorList>
            <person name="Liu Q."/>
            <person name="Shan T."/>
            <person name="Yang S."/>
            <person name="Zhang W."/>
        </authorList>
    </citation>
    <scope>NUCLEOTIDE SEQUENCE</scope>
    <source>
        <strain evidence="14">Bbr144cre2</strain>
    </source>
</reference>
<evidence type="ECO:0000256" key="6">
    <source>
        <dbReference type="ARBA" id="ARBA00022722"/>
    </source>
</evidence>
<keyword evidence="3" id="KW-0808">Transferase</keyword>
<protein>
    <submittedName>
        <fullName evidence="14">Replication-associated protein</fullName>
    </submittedName>
</protein>
<proteinExistence type="predicted"/>
<dbReference type="GO" id="GO:0016787">
    <property type="term" value="F:hydrolase activity"/>
    <property type="evidence" value="ECO:0007669"/>
    <property type="project" value="UniProtKB-KW"/>
</dbReference>
<name>A0A6M3YPA3_9VIRU</name>
<evidence type="ECO:0000256" key="8">
    <source>
        <dbReference type="ARBA" id="ARBA00022741"/>
    </source>
</evidence>
<dbReference type="GO" id="GO:0046872">
    <property type="term" value="F:metal ion binding"/>
    <property type="evidence" value="ECO:0007669"/>
    <property type="project" value="UniProtKB-KW"/>
</dbReference>
<sequence length="341" mass="39587">MGSRTRGYILTIYPQLDEDLPWDPQTIAWTWVKPAIEHFVCQLEEAPKTGRIHWQCAVEFKTSVTFEQVQKCTAWVGVTSPHIERRKGTALQAAEYCRKDESCVDRDCRFEYGVPAAERPNREQVYREAIQAPNLSEAIELIKHGAPRDFVLHYEGILRSLREIHQTATTNPCWNWEFNIPKVHKTILERYSVFLYGPSNTGKTSFALSHFQNPCLVRHIDDAKKISAETDGLVFDDMSFKHWPRTSCIHILDLEHDAPLPTRYATTTIRAGLPRFFTSNETFADVFNLNGNNGQELGDALRRRTKRYRILSTLVVSKTHSFFRYWDLYCHRRCTMATEQL</sequence>
<evidence type="ECO:0000256" key="4">
    <source>
        <dbReference type="ARBA" id="ARBA00022695"/>
    </source>
</evidence>
<dbReference type="EMBL" id="MN928947">
    <property type="protein sequence ID" value="QJI53675.1"/>
    <property type="molecule type" value="Genomic_DNA"/>
</dbReference>
<keyword evidence="7" id="KW-0479">Metal-binding</keyword>
<dbReference type="Gene3D" id="3.40.1310.20">
    <property type="match status" value="1"/>
</dbReference>
<keyword evidence="10" id="KW-0378">Hydrolase</keyword>
<evidence type="ECO:0000256" key="1">
    <source>
        <dbReference type="ARBA" id="ARBA00004147"/>
    </source>
</evidence>
<dbReference type="GO" id="GO:0003677">
    <property type="term" value="F:DNA binding"/>
    <property type="evidence" value="ECO:0007669"/>
    <property type="project" value="UniProtKB-KW"/>
</dbReference>
<evidence type="ECO:0000256" key="5">
    <source>
        <dbReference type="ARBA" id="ARBA00022705"/>
    </source>
</evidence>
<evidence type="ECO:0000256" key="2">
    <source>
        <dbReference type="ARBA" id="ARBA00022562"/>
    </source>
</evidence>
<keyword evidence="12" id="KW-0238">DNA-binding</keyword>
<evidence type="ECO:0000259" key="13">
    <source>
        <dbReference type="PROSITE" id="PS52020"/>
    </source>
</evidence>
<organism evidence="14">
    <name type="scientific">Cressdnaviricota sp</name>
    <dbReference type="NCBI Taxonomy" id="2748378"/>
    <lineage>
        <taxon>Viruses</taxon>
        <taxon>Monodnaviria</taxon>
        <taxon>Shotokuvirae</taxon>
        <taxon>Cressdnaviricota</taxon>
    </lineage>
</organism>
<dbReference type="GO" id="GO:0004519">
    <property type="term" value="F:endonuclease activity"/>
    <property type="evidence" value="ECO:0007669"/>
    <property type="project" value="UniProtKB-KW"/>
</dbReference>
<evidence type="ECO:0000256" key="11">
    <source>
        <dbReference type="ARBA" id="ARBA00023124"/>
    </source>
</evidence>
<dbReference type="GO" id="GO:0016779">
    <property type="term" value="F:nucleotidyltransferase activity"/>
    <property type="evidence" value="ECO:0007669"/>
    <property type="project" value="UniProtKB-KW"/>
</dbReference>
<evidence type="ECO:0000256" key="9">
    <source>
        <dbReference type="ARBA" id="ARBA00022759"/>
    </source>
</evidence>
<dbReference type="GO" id="GO:0000166">
    <property type="term" value="F:nucleotide binding"/>
    <property type="evidence" value="ECO:0007669"/>
    <property type="project" value="UniProtKB-KW"/>
</dbReference>